<keyword evidence="3" id="KW-1133">Transmembrane helix</keyword>
<dbReference type="PRINTS" id="PR00702">
    <property type="entry name" value="ACRIFLAVINRP"/>
</dbReference>
<feature type="coiled-coil region" evidence="1">
    <location>
        <begin position="582"/>
        <end position="609"/>
    </location>
</feature>
<dbReference type="Gene3D" id="3.30.70.1320">
    <property type="entry name" value="Multidrug efflux transporter AcrB pore domain like"/>
    <property type="match status" value="1"/>
</dbReference>
<feature type="transmembrane region" description="Helical" evidence="3">
    <location>
        <begin position="361"/>
        <end position="379"/>
    </location>
</feature>
<feature type="compositionally biased region" description="Gly residues" evidence="2">
    <location>
        <begin position="1054"/>
        <end position="1063"/>
    </location>
</feature>
<feature type="transmembrane region" description="Helical" evidence="3">
    <location>
        <begin position="894"/>
        <end position="914"/>
    </location>
</feature>
<dbReference type="Pfam" id="PF00873">
    <property type="entry name" value="ACR_tran"/>
    <property type="match status" value="1"/>
</dbReference>
<dbReference type="Gene3D" id="3.30.70.1440">
    <property type="entry name" value="Multidrug efflux transporter AcrB pore domain"/>
    <property type="match status" value="1"/>
</dbReference>
<protein>
    <submittedName>
        <fullName evidence="4">Multidrug efflux pump subunit AcrB</fullName>
    </submittedName>
</protein>
<proteinExistence type="predicted"/>
<dbReference type="InParanoid" id="A0A4R2PLT8"/>
<feature type="transmembrane region" description="Helical" evidence="3">
    <location>
        <begin position="997"/>
        <end position="1022"/>
    </location>
</feature>
<feature type="region of interest" description="Disordered" evidence="2">
    <location>
        <begin position="1042"/>
        <end position="1063"/>
    </location>
</feature>
<dbReference type="GO" id="GO:0042910">
    <property type="term" value="F:xenobiotic transmembrane transporter activity"/>
    <property type="evidence" value="ECO:0007669"/>
    <property type="project" value="TreeGrafter"/>
</dbReference>
<dbReference type="OrthoDB" id="174266at2"/>
<dbReference type="Gene3D" id="3.30.70.1430">
    <property type="entry name" value="Multidrug efflux transporter AcrB pore domain"/>
    <property type="match status" value="2"/>
</dbReference>
<evidence type="ECO:0000256" key="1">
    <source>
        <dbReference type="SAM" id="Coils"/>
    </source>
</evidence>
<evidence type="ECO:0000256" key="3">
    <source>
        <dbReference type="SAM" id="Phobius"/>
    </source>
</evidence>
<dbReference type="GO" id="GO:0005886">
    <property type="term" value="C:plasma membrane"/>
    <property type="evidence" value="ECO:0007669"/>
    <property type="project" value="TreeGrafter"/>
</dbReference>
<dbReference type="Gene3D" id="3.30.2090.10">
    <property type="entry name" value="Multidrug efflux transporter AcrB TolC docking domain, DN and DC subdomains"/>
    <property type="match status" value="2"/>
</dbReference>
<gene>
    <name evidence="4" type="ORF">EV659_103328</name>
</gene>
<reference evidence="4 5" key="1">
    <citation type="submission" date="2019-03" db="EMBL/GenBank/DDBJ databases">
        <title>Genomic Encyclopedia of Type Strains, Phase IV (KMG-IV): sequencing the most valuable type-strain genomes for metagenomic binning, comparative biology and taxonomic classification.</title>
        <authorList>
            <person name="Goeker M."/>
        </authorList>
    </citation>
    <scope>NUCLEOTIDE SEQUENCE [LARGE SCALE GENOMIC DNA]</scope>
    <source>
        <strain evidence="4 5">DSM 2132</strain>
    </source>
</reference>
<accession>A0A4R2PLT8</accession>
<dbReference type="EMBL" id="SLXO01000003">
    <property type="protein sequence ID" value="TCP36437.1"/>
    <property type="molecule type" value="Genomic_DNA"/>
</dbReference>
<dbReference type="PANTHER" id="PTHR32063:SF33">
    <property type="entry name" value="RND SUPERFAMILY EFFLUX PUMP PERMEASE COMPONENT"/>
    <property type="match status" value="1"/>
</dbReference>
<keyword evidence="5" id="KW-1185">Reference proteome</keyword>
<evidence type="ECO:0000313" key="5">
    <source>
        <dbReference type="Proteomes" id="UP000295399"/>
    </source>
</evidence>
<feature type="transmembrane region" description="Helical" evidence="3">
    <location>
        <begin position="433"/>
        <end position="453"/>
    </location>
</feature>
<evidence type="ECO:0000256" key="2">
    <source>
        <dbReference type="SAM" id="MobiDB-lite"/>
    </source>
</evidence>
<keyword evidence="1" id="KW-0175">Coiled coil</keyword>
<feature type="transmembrane region" description="Helical" evidence="3">
    <location>
        <begin position="465"/>
        <end position="488"/>
    </location>
</feature>
<feature type="transmembrane region" description="Helical" evidence="3">
    <location>
        <begin position="12"/>
        <end position="35"/>
    </location>
</feature>
<feature type="transmembrane region" description="Helical" evidence="3">
    <location>
        <begin position="336"/>
        <end position="354"/>
    </location>
</feature>
<dbReference type="SUPFAM" id="SSF82866">
    <property type="entry name" value="Multidrug efflux transporter AcrB transmembrane domain"/>
    <property type="match status" value="2"/>
</dbReference>
<dbReference type="Proteomes" id="UP000295399">
    <property type="component" value="Unassembled WGS sequence"/>
</dbReference>
<dbReference type="SUPFAM" id="SSF82714">
    <property type="entry name" value="Multidrug efflux transporter AcrB TolC docking domain, DN and DC subdomains"/>
    <property type="match status" value="2"/>
</dbReference>
<sequence length="1063" mass="117286">MTKKEHRGIVAWWARNPVAANLMMFGIILAGALAFTNMDREVWPTFETTNVEVTVTWPGAGPTEVEDQILIRVEQAMNGLDNVDRIQSTAYEGFGRVIVKGRPGIDMPGFINDVKARVDAISTLPSDVEPPRVRQQVWRSPIIRVAVHGNASERVLKDAAEEMERRIAQLPGAALTDLFGVRDEEVSIELSEEALRRYGLTFNQVAQAIRASSLNLSSGTVRTQHGTVGLTVRNRADSEAEFEDIVLRQTADGGTIRVGDVATVIDGFESEEALVRFNGQNVVLIDVQGADRVNVVELSEVVTTWLDENAQRYLPPGVQVTMWQDNSDIFKDRMELISSSALMGLGLVFLVLILTLRPKVALWVTLGIATAFAGAFILLPGNDVSLNMLSLFAFLLVIGIVVDDAIIVGESIHRMSESGYKGQDAAVIGTQMVLKPVIFAVLTSMIAFLPWMFLSGEDTQITRQISLIVVFSLVFSLIEALLILPAHLANLKEETRPKGWLGPLLAFQTKLAHAMNRTATHLYRPLVERALKARYVTVAAFMGFFILSVGVLSTGWLKSSFMPEVESEFIQMSVTLPEGTPYSRALEVLDQLQAAERQLQAEFRAESAENEDVELVQNWFTLARPTQVEAFVQLAPPEVRGMPSKQVAERLKDLIGDIPDAEEVDTSFTLNQGDDGLQFSINHPDLDTLRVAAADLRAKLMTYDAVFDARDNLQSSTDELQIELKPNAQRFGLTLSDVSRQIRQAYFGEEVQRLPREGDDVRVYVRYPEADRESLDSLEDFRVRTDDGRQIPLFSVADVAFAPGIQRINRREGFRSVVVTADLPAEKRQEIMKDLDETFFPDWEKRYPEAKRGAIGAAEGQQQFMEEIFALYTLALFLMYALIAVAFRSYMLPLLILTAIPFGFMGAVYGHLIFGLSMGLFSYFGIGAAAGVVINDNLVLVDYVNRLRDKGLGAFDALVEAGVSRFRPIVVTSVTTFIGLIPIMAERSTQAQFLKPTVVALSFGVLLATAVTLVLVPALYGVGVDINRAAARIFKGKRRGAFGSHAHEHHPSGDTGGEGVPAE</sequence>
<dbReference type="InterPro" id="IPR027463">
    <property type="entry name" value="AcrB_DN_DC_subdom"/>
</dbReference>
<dbReference type="SUPFAM" id="SSF82693">
    <property type="entry name" value="Multidrug efflux transporter AcrB pore domain, PN1, PN2, PC1 and PC2 subdomains"/>
    <property type="match status" value="1"/>
</dbReference>
<feature type="transmembrane region" description="Helical" evidence="3">
    <location>
        <begin position="966"/>
        <end position="985"/>
    </location>
</feature>
<dbReference type="InterPro" id="IPR001036">
    <property type="entry name" value="Acrflvin-R"/>
</dbReference>
<dbReference type="AlphaFoldDB" id="A0A4R2PLT8"/>
<dbReference type="PANTHER" id="PTHR32063">
    <property type="match status" value="1"/>
</dbReference>
<keyword evidence="3" id="KW-0472">Membrane</keyword>
<dbReference type="Gene3D" id="1.20.1640.10">
    <property type="entry name" value="Multidrug efflux transporter AcrB transmembrane domain"/>
    <property type="match status" value="2"/>
</dbReference>
<feature type="transmembrane region" description="Helical" evidence="3">
    <location>
        <begin position="535"/>
        <end position="557"/>
    </location>
</feature>
<feature type="transmembrane region" description="Helical" evidence="3">
    <location>
        <begin position="869"/>
        <end position="887"/>
    </location>
</feature>
<name>A0A4R2PLT8_RHOSA</name>
<feature type="transmembrane region" description="Helical" evidence="3">
    <location>
        <begin position="391"/>
        <end position="412"/>
    </location>
</feature>
<feature type="transmembrane region" description="Helical" evidence="3">
    <location>
        <begin position="920"/>
        <end position="945"/>
    </location>
</feature>
<evidence type="ECO:0000313" key="4">
    <source>
        <dbReference type="EMBL" id="TCP36437.1"/>
    </source>
</evidence>
<comment type="caution">
    <text evidence="4">The sequence shown here is derived from an EMBL/GenBank/DDBJ whole genome shotgun (WGS) entry which is preliminary data.</text>
</comment>
<dbReference type="RefSeq" id="WP_132707972.1">
    <property type="nucleotide sequence ID" value="NZ_JACIGF010000003.1"/>
</dbReference>
<organism evidence="4 5">
    <name type="scientific">Rhodothalassium salexigens DSM 2132</name>
    <dbReference type="NCBI Taxonomy" id="1188247"/>
    <lineage>
        <taxon>Bacteria</taxon>
        <taxon>Pseudomonadati</taxon>
        <taxon>Pseudomonadota</taxon>
        <taxon>Alphaproteobacteria</taxon>
        <taxon>Rhodothalassiales</taxon>
        <taxon>Rhodothalassiaceae</taxon>
        <taxon>Rhodothalassium</taxon>
    </lineage>
</organism>
<keyword evidence="3" id="KW-0812">Transmembrane</keyword>